<dbReference type="OrthoDB" id="6625840at2"/>
<dbReference type="KEGG" id="prag:EKN56_09990"/>
<sequence>MSLRAGSIIMMGINNNVKSCHGSHKLWSKGYLFLGLMGMVFNAAAYNDSDSVPFNVTGSIYASSCTVTFPGDINLGTYYRQNISVAGANTSDIPVAVSLTDCSPFISKATASFSGTAYTEDAGYGSTLYANSIVGGAQDLGLQLFNSDPMVSLGNNANYVINIDPSTKSASLNMTARMYTPHGSPTAGDFSAAVTINFTYQ</sequence>
<evidence type="ECO:0000313" key="3">
    <source>
        <dbReference type="Proteomes" id="UP000293154"/>
    </source>
</evidence>
<evidence type="ECO:0000313" key="2">
    <source>
        <dbReference type="EMBL" id="QBH96708.1"/>
    </source>
</evidence>
<dbReference type="PANTHER" id="PTHR33420:SF27">
    <property type="entry name" value="PROTEIN FIMG"/>
    <property type="match status" value="1"/>
</dbReference>
<dbReference type="PANTHER" id="PTHR33420">
    <property type="entry name" value="FIMBRIAL SUBUNIT ELFA-RELATED"/>
    <property type="match status" value="1"/>
</dbReference>
<dbReference type="AlphaFoldDB" id="A0A411WKM5"/>
<dbReference type="InterPro" id="IPR000259">
    <property type="entry name" value="Adhesion_dom_fimbrial"/>
</dbReference>
<accession>A0A411WKM5</accession>
<dbReference type="Gene3D" id="2.60.40.1090">
    <property type="entry name" value="Fimbrial-type adhesion domain"/>
    <property type="match status" value="1"/>
</dbReference>
<dbReference type="Pfam" id="PF00419">
    <property type="entry name" value="Fimbrial"/>
    <property type="match status" value="1"/>
</dbReference>
<dbReference type="GO" id="GO:0043709">
    <property type="term" value="P:cell adhesion involved in single-species biofilm formation"/>
    <property type="evidence" value="ECO:0007669"/>
    <property type="project" value="TreeGrafter"/>
</dbReference>
<reference evidence="2 3" key="1">
    <citation type="submission" date="2019-03" db="EMBL/GenBank/DDBJ databases">
        <title>Pragia sp. nov. isolated from the gut tract of Carduelis flavirostris.</title>
        <authorList>
            <person name="Ge Y."/>
        </authorList>
    </citation>
    <scope>NUCLEOTIDE SEQUENCE [LARGE SCALE GENOMIC DNA]</scope>
    <source>
        <strain evidence="2 3">CF-458</strain>
    </source>
</reference>
<protein>
    <submittedName>
        <fullName evidence="2">Fimbrial protein SthD</fullName>
    </submittedName>
</protein>
<name>A0A411WKM5_9GAMM</name>
<proteinExistence type="predicted"/>
<dbReference type="SUPFAM" id="SSF49401">
    <property type="entry name" value="Bacterial adhesins"/>
    <property type="match status" value="1"/>
</dbReference>
<evidence type="ECO:0000259" key="1">
    <source>
        <dbReference type="Pfam" id="PF00419"/>
    </source>
</evidence>
<keyword evidence="3" id="KW-1185">Reference proteome</keyword>
<gene>
    <name evidence="2" type="ORF">EKN56_09990</name>
</gene>
<dbReference type="Proteomes" id="UP000293154">
    <property type="component" value="Chromosome"/>
</dbReference>
<dbReference type="InterPro" id="IPR036937">
    <property type="entry name" value="Adhesion_dom_fimbrial_sf"/>
</dbReference>
<dbReference type="InterPro" id="IPR008966">
    <property type="entry name" value="Adhesion_dom_sf"/>
</dbReference>
<dbReference type="GO" id="GO:0009289">
    <property type="term" value="C:pilus"/>
    <property type="evidence" value="ECO:0007669"/>
    <property type="project" value="InterPro"/>
</dbReference>
<dbReference type="InterPro" id="IPR050263">
    <property type="entry name" value="Bact_Fimbrial_Adh_Pro"/>
</dbReference>
<dbReference type="EMBL" id="CP034752">
    <property type="protein sequence ID" value="QBH96708.1"/>
    <property type="molecule type" value="Genomic_DNA"/>
</dbReference>
<organism evidence="2 3">
    <name type="scientific">Limnobaculum zhutongyuii</name>
    <dbReference type="NCBI Taxonomy" id="2498113"/>
    <lineage>
        <taxon>Bacteria</taxon>
        <taxon>Pseudomonadati</taxon>
        <taxon>Pseudomonadota</taxon>
        <taxon>Gammaproteobacteria</taxon>
        <taxon>Enterobacterales</taxon>
        <taxon>Budviciaceae</taxon>
        <taxon>Limnobaculum</taxon>
    </lineage>
</organism>
<feature type="domain" description="Fimbrial-type adhesion" evidence="1">
    <location>
        <begin position="55"/>
        <end position="201"/>
    </location>
</feature>